<name>A0ABP7V6U1_9BACI</name>
<keyword evidence="1" id="KW-0472">Membrane</keyword>
<dbReference type="InterPro" id="IPR025646">
    <property type="entry name" value="DUF4350"/>
</dbReference>
<protein>
    <recommendedName>
        <fullName evidence="2">DUF4350 domain-containing protein</fullName>
    </recommendedName>
</protein>
<proteinExistence type="predicted"/>
<feature type="transmembrane region" description="Helical" evidence="1">
    <location>
        <begin position="12"/>
        <end position="29"/>
    </location>
</feature>
<dbReference type="Pfam" id="PF14258">
    <property type="entry name" value="DUF4350"/>
    <property type="match status" value="1"/>
</dbReference>
<dbReference type="RefSeq" id="WP_344909897.1">
    <property type="nucleotide sequence ID" value="NZ_BAABDL010000019.1"/>
</dbReference>
<feature type="domain" description="DUF4350" evidence="2">
    <location>
        <begin position="43"/>
        <end position="205"/>
    </location>
</feature>
<evidence type="ECO:0000259" key="2">
    <source>
        <dbReference type="Pfam" id="PF14258"/>
    </source>
</evidence>
<organism evidence="3 4">
    <name type="scientific">Amphibacillus indicireducens</name>
    <dbReference type="NCBI Taxonomy" id="1076330"/>
    <lineage>
        <taxon>Bacteria</taxon>
        <taxon>Bacillati</taxon>
        <taxon>Bacillota</taxon>
        <taxon>Bacilli</taxon>
        <taxon>Bacillales</taxon>
        <taxon>Bacillaceae</taxon>
        <taxon>Amphibacillus</taxon>
    </lineage>
</organism>
<dbReference type="Proteomes" id="UP001501734">
    <property type="component" value="Unassembled WGS sequence"/>
</dbReference>
<accession>A0ABP7V6U1</accession>
<evidence type="ECO:0000313" key="4">
    <source>
        <dbReference type="Proteomes" id="UP001501734"/>
    </source>
</evidence>
<keyword evidence="4" id="KW-1185">Reference proteome</keyword>
<sequence>MIVTFIKEKKAIILFLGLFSLLIVASYYLTEPALEEYPAYRVDSPAPDGTKGFYQSLAELNYPVERFTQHPKQLDYGTETATFLFNPPLLMEQSLVEHYLAYVQSGGTLFLITDQATDLFGLKISPIDLIDDESTVTVNDQTYQARLNSWLRLLPEANDRVLISDDYGVIALSQSYGAGEMIQIIEPSWFSNQLILENDHLALIADRFDLSNYQQIYFETYHYLAETSLSVLDVTPDPIILFSLISLTIGLLFIWLKGKRYGPARGLREQDVRFGDERIRALANWQIKGQNYHEGLTTQVDYLKFAIFERTGIPVTASKQDYQQALERLLVKQTDKSIRAFIDQLDAMLNSGRVNKQEFLEWSNRIDQIRREVEAK</sequence>
<evidence type="ECO:0000313" key="3">
    <source>
        <dbReference type="EMBL" id="GAA4060441.1"/>
    </source>
</evidence>
<keyword evidence="1" id="KW-1133">Transmembrane helix</keyword>
<feature type="transmembrane region" description="Helical" evidence="1">
    <location>
        <begin position="239"/>
        <end position="256"/>
    </location>
</feature>
<comment type="caution">
    <text evidence="3">The sequence shown here is derived from an EMBL/GenBank/DDBJ whole genome shotgun (WGS) entry which is preliminary data.</text>
</comment>
<keyword evidence="1" id="KW-0812">Transmembrane</keyword>
<gene>
    <name evidence="3" type="ORF">GCM10022410_04480</name>
</gene>
<dbReference type="EMBL" id="BAABDL010000019">
    <property type="protein sequence ID" value="GAA4060441.1"/>
    <property type="molecule type" value="Genomic_DNA"/>
</dbReference>
<reference evidence="4" key="1">
    <citation type="journal article" date="2019" name="Int. J. Syst. Evol. Microbiol.">
        <title>The Global Catalogue of Microorganisms (GCM) 10K type strain sequencing project: providing services to taxonomists for standard genome sequencing and annotation.</title>
        <authorList>
            <consortium name="The Broad Institute Genomics Platform"/>
            <consortium name="The Broad Institute Genome Sequencing Center for Infectious Disease"/>
            <person name="Wu L."/>
            <person name="Ma J."/>
        </authorList>
    </citation>
    <scope>NUCLEOTIDE SEQUENCE [LARGE SCALE GENOMIC DNA]</scope>
    <source>
        <strain evidence="4">JCM 17250</strain>
    </source>
</reference>
<evidence type="ECO:0000256" key="1">
    <source>
        <dbReference type="SAM" id="Phobius"/>
    </source>
</evidence>